<sequence length="309" mass="33496">MKKNIYIVGAGAIGRALAVLLELEGAPVTLLRGSADDLPAYSEQLQVLLENWDEKNAEIGISTISHFNELNGIVVIASKSYGNRRLAQLLANKTGSSPIVILQNGLNVEQPFIDGGFSEIYRCVLFVTSQVMNNGKVRFKPVSASPIGIVKGDETGLQAVVESLNSPHFGFRAENDIRTVIWRKAVINCVFNSVCPLLETDNGIFHRNGEALAIARRVIAECIGIAALQGITLQAAEVEENLLQISRSSDGQQISTLQDILHKRETEIDTLNAEIARIAASLGKENEVTETRLLGGLTALKSALNRQKI</sequence>
<evidence type="ECO:0000256" key="3">
    <source>
        <dbReference type="ARBA" id="ARBA00013014"/>
    </source>
</evidence>
<comment type="similarity">
    <text evidence="2 9">Belongs to the ketopantoate reductase family.</text>
</comment>
<dbReference type="EMBL" id="JAGHKP010000001">
    <property type="protein sequence ID" value="MBO9151625.1"/>
    <property type="molecule type" value="Genomic_DNA"/>
</dbReference>
<evidence type="ECO:0000256" key="5">
    <source>
        <dbReference type="ARBA" id="ARBA00022857"/>
    </source>
</evidence>
<gene>
    <name evidence="12" type="ORF">J7I43_05365</name>
</gene>
<feature type="domain" description="Ketopantoate reductase C-terminal" evidence="11">
    <location>
        <begin position="176"/>
        <end position="289"/>
    </location>
</feature>
<proteinExistence type="inferred from homology"/>
<dbReference type="EC" id="1.1.1.169" evidence="3 9"/>
<dbReference type="Gene3D" id="1.10.1040.10">
    <property type="entry name" value="N-(1-d-carboxylethyl)-l-norvaline Dehydrogenase, domain 2"/>
    <property type="match status" value="1"/>
</dbReference>
<dbReference type="PANTHER" id="PTHR21708:SF26">
    <property type="entry name" value="2-DEHYDROPANTOATE 2-REDUCTASE"/>
    <property type="match status" value="1"/>
</dbReference>
<dbReference type="Proteomes" id="UP000679126">
    <property type="component" value="Unassembled WGS sequence"/>
</dbReference>
<dbReference type="PANTHER" id="PTHR21708">
    <property type="entry name" value="PROBABLE 2-DEHYDROPANTOATE 2-REDUCTASE"/>
    <property type="match status" value="1"/>
</dbReference>
<dbReference type="Pfam" id="PF08546">
    <property type="entry name" value="ApbA_C"/>
    <property type="match status" value="1"/>
</dbReference>
<keyword evidence="13" id="KW-1185">Reference proteome</keyword>
<dbReference type="SUPFAM" id="SSF51735">
    <property type="entry name" value="NAD(P)-binding Rossmann-fold domains"/>
    <property type="match status" value="1"/>
</dbReference>
<evidence type="ECO:0000256" key="6">
    <source>
        <dbReference type="ARBA" id="ARBA00023002"/>
    </source>
</evidence>
<dbReference type="InterPro" id="IPR051402">
    <property type="entry name" value="KPR-Related"/>
</dbReference>
<dbReference type="NCBIfam" id="TIGR00745">
    <property type="entry name" value="apbA_panE"/>
    <property type="match status" value="1"/>
</dbReference>
<dbReference type="Gene3D" id="3.40.50.720">
    <property type="entry name" value="NAD(P)-binding Rossmann-like Domain"/>
    <property type="match status" value="1"/>
</dbReference>
<accession>A0ABS3YAB9</accession>
<keyword evidence="5 9" id="KW-0521">NADP</keyword>
<dbReference type="GO" id="GO:0008677">
    <property type="term" value="F:2-dehydropantoate 2-reductase activity"/>
    <property type="evidence" value="ECO:0007669"/>
    <property type="project" value="UniProtKB-EC"/>
</dbReference>
<evidence type="ECO:0000256" key="7">
    <source>
        <dbReference type="ARBA" id="ARBA00032024"/>
    </source>
</evidence>
<dbReference type="InterPro" id="IPR013752">
    <property type="entry name" value="KPA_reductase"/>
</dbReference>
<dbReference type="Pfam" id="PF02558">
    <property type="entry name" value="ApbA"/>
    <property type="match status" value="1"/>
</dbReference>
<evidence type="ECO:0000313" key="13">
    <source>
        <dbReference type="Proteomes" id="UP000679126"/>
    </source>
</evidence>
<keyword evidence="6 9" id="KW-0560">Oxidoreductase</keyword>
<comment type="function">
    <text evidence="9">Catalyzes the NADPH-dependent reduction of ketopantoate into pantoic acid.</text>
</comment>
<evidence type="ECO:0000313" key="12">
    <source>
        <dbReference type="EMBL" id="MBO9151625.1"/>
    </source>
</evidence>
<dbReference type="InterPro" id="IPR003710">
    <property type="entry name" value="ApbA"/>
</dbReference>
<evidence type="ECO:0000256" key="1">
    <source>
        <dbReference type="ARBA" id="ARBA00004994"/>
    </source>
</evidence>
<evidence type="ECO:0000259" key="11">
    <source>
        <dbReference type="Pfam" id="PF08546"/>
    </source>
</evidence>
<protein>
    <recommendedName>
        <fullName evidence="4 9">2-dehydropantoate 2-reductase</fullName>
        <ecNumber evidence="3 9">1.1.1.169</ecNumber>
    </recommendedName>
    <alternativeName>
        <fullName evidence="7 9">Ketopantoate reductase</fullName>
    </alternativeName>
</protein>
<name>A0ABS3YAB9_9BACT</name>
<evidence type="ECO:0000256" key="4">
    <source>
        <dbReference type="ARBA" id="ARBA00019465"/>
    </source>
</evidence>
<organism evidence="12 13">
    <name type="scientific">Chitinophaga chungangae</name>
    <dbReference type="NCBI Taxonomy" id="2821488"/>
    <lineage>
        <taxon>Bacteria</taxon>
        <taxon>Pseudomonadati</taxon>
        <taxon>Bacteroidota</taxon>
        <taxon>Chitinophagia</taxon>
        <taxon>Chitinophagales</taxon>
        <taxon>Chitinophagaceae</taxon>
        <taxon>Chitinophaga</taxon>
    </lineage>
</organism>
<dbReference type="InterPro" id="IPR013328">
    <property type="entry name" value="6PGD_dom2"/>
</dbReference>
<comment type="pathway">
    <text evidence="1 9">Cofactor biosynthesis; (R)-pantothenate biosynthesis; (R)-pantoate from 3-methyl-2-oxobutanoate: step 2/2.</text>
</comment>
<evidence type="ECO:0000256" key="8">
    <source>
        <dbReference type="ARBA" id="ARBA00048793"/>
    </source>
</evidence>
<evidence type="ECO:0000259" key="10">
    <source>
        <dbReference type="Pfam" id="PF02558"/>
    </source>
</evidence>
<keyword evidence="9" id="KW-0566">Pantothenate biosynthesis</keyword>
<comment type="catalytic activity">
    <reaction evidence="8 9">
        <text>(R)-pantoate + NADP(+) = 2-dehydropantoate + NADPH + H(+)</text>
        <dbReference type="Rhea" id="RHEA:16233"/>
        <dbReference type="ChEBI" id="CHEBI:11561"/>
        <dbReference type="ChEBI" id="CHEBI:15378"/>
        <dbReference type="ChEBI" id="CHEBI:15980"/>
        <dbReference type="ChEBI" id="CHEBI:57783"/>
        <dbReference type="ChEBI" id="CHEBI:58349"/>
        <dbReference type="EC" id="1.1.1.169"/>
    </reaction>
</comment>
<dbReference type="InterPro" id="IPR036291">
    <property type="entry name" value="NAD(P)-bd_dom_sf"/>
</dbReference>
<dbReference type="RefSeq" id="WP_209144007.1">
    <property type="nucleotide sequence ID" value="NZ_JAGHKP010000001.1"/>
</dbReference>
<evidence type="ECO:0000256" key="9">
    <source>
        <dbReference type="RuleBase" id="RU362068"/>
    </source>
</evidence>
<dbReference type="InterPro" id="IPR013332">
    <property type="entry name" value="KPR_N"/>
</dbReference>
<feature type="domain" description="Ketopantoate reductase N-terminal" evidence="10">
    <location>
        <begin position="5"/>
        <end position="140"/>
    </location>
</feature>
<comment type="caution">
    <text evidence="12">The sequence shown here is derived from an EMBL/GenBank/DDBJ whole genome shotgun (WGS) entry which is preliminary data.</text>
</comment>
<reference evidence="13" key="1">
    <citation type="submission" date="2021-03" db="EMBL/GenBank/DDBJ databases">
        <title>Assistant Professor.</title>
        <authorList>
            <person name="Huq M.A."/>
        </authorList>
    </citation>
    <scope>NUCLEOTIDE SEQUENCE [LARGE SCALE GENOMIC DNA]</scope>
    <source>
        <strain evidence="13">MAH-28</strain>
    </source>
</reference>
<dbReference type="InterPro" id="IPR008927">
    <property type="entry name" value="6-PGluconate_DH-like_C_sf"/>
</dbReference>
<evidence type="ECO:0000256" key="2">
    <source>
        <dbReference type="ARBA" id="ARBA00007870"/>
    </source>
</evidence>
<dbReference type="SUPFAM" id="SSF48179">
    <property type="entry name" value="6-phosphogluconate dehydrogenase C-terminal domain-like"/>
    <property type="match status" value="1"/>
</dbReference>